<feature type="compositionally biased region" description="Polar residues" evidence="1">
    <location>
        <begin position="169"/>
        <end position="207"/>
    </location>
</feature>
<dbReference type="AlphaFoldDB" id="A0AAN9ACK5"/>
<dbReference type="Proteomes" id="UP001381693">
    <property type="component" value="Unassembled WGS sequence"/>
</dbReference>
<keyword evidence="3" id="KW-1185">Reference proteome</keyword>
<dbReference type="EMBL" id="JAXCGZ010003863">
    <property type="protein sequence ID" value="KAK7082884.1"/>
    <property type="molecule type" value="Genomic_DNA"/>
</dbReference>
<feature type="region of interest" description="Disordered" evidence="1">
    <location>
        <begin position="237"/>
        <end position="261"/>
    </location>
</feature>
<evidence type="ECO:0000256" key="1">
    <source>
        <dbReference type="SAM" id="MobiDB-lite"/>
    </source>
</evidence>
<evidence type="ECO:0000313" key="2">
    <source>
        <dbReference type="EMBL" id="KAK7082884.1"/>
    </source>
</evidence>
<accession>A0AAN9ACK5</accession>
<feature type="compositionally biased region" description="Polar residues" evidence="1">
    <location>
        <begin position="96"/>
        <end position="107"/>
    </location>
</feature>
<evidence type="ECO:0000313" key="3">
    <source>
        <dbReference type="Proteomes" id="UP001381693"/>
    </source>
</evidence>
<feature type="compositionally biased region" description="Low complexity" evidence="1">
    <location>
        <begin position="210"/>
        <end position="222"/>
    </location>
</feature>
<organism evidence="2 3">
    <name type="scientific">Halocaridina rubra</name>
    <name type="common">Hawaiian red shrimp</name>
    <dbReference type="NCBI Taxonomy" id="373956"/>
    <lineage>
        <taxon>Eukaryota</taxon>
        <taxon>Metazoa</taxon>
        <taxon>Ecdysozoa</taxon>
        <taxon>Arthropoda</taxon>
        <taxon>Crustacea</taxon>
        <taxon>Multicrustacea</taxon>
        <taxon>Malacostraca</taxon>
        <taxon>Eumalacostraca</taxon>
        <taxon>Eucarida</taxon>
        <taxon>Decapoda</taxon>
        <taxon>Pleocyemata</taxon>
        <taxon>Caridea</taxon>
        <taxon>Atyoidea</taxon>
        <taxon>Atyidae</taxon>
        <taxon>Halocaridina</taxon>
    </lineage>
</organism>
<protein>
    <submittedName>
        <fullName evidence="2">Uncharacterized protein</fullName>
    </submittedName>
</protein>
<sequence length="261" mass="27429">MEGLAYKTKKKIEQMAYPARLEVATLLAGSEGVADEGCLSAAAADASCSLPPVVDTSKTGGTPSPLYVIGDASKRSKSAGVGLSGRVLPLGLGSNIRPNGQTTTTHLSVSSSRPRSSPYIGRRHTRVTPLPCTVLQSTLSHDAEESCTASQTPSKSAKWGREKGKVSHSKNASLENGETVPWPSSSLDSEGMEQRTSTPIQGSSSIALESKSPWSSGSSPWTGGATYPVPTINIASEQSTPATHKKWRYHCHSSASERSEM</sequence>
<feature type="compositionally biased region" description="Low complexity" evidence="1">
    <location>
        <begin position="108"/>
        <end position="118"/>
    </location>
</feature>
<gene>
    <name evidence="2" type="ORF">SK128_003336</name>
</gene>
<proteinExistence type="predicted"/>
<name>A0AAN9ACK5_HALRR</name>
<feature type="region of interest" description="Disordered" evidence="1">
    <location>
        <begin position="94"/>
        <end position="125"/>
    </location>
</feature>
<reference evidence="2 3" key="1">
    <citation type="submission" date="2023-11" db="EMBL/GenBank/DDBJ databases">
        <title>Halocaridina rubra genome assembly.</title>
        <authorList>
            <person name="Smith C."/>
        </authorList>
    </citation>
    <scope>NUCLEOTIDE SEQUENCE [LARGE SCALE GENOMIC DNA]</scope>
    <source>
        <strain evidence="2">EP-1</strain>
        <tissue evidence="2">Whole</tissue>
    </source>
</reference>
<feature type="region of interest" description="Disordered" evidence="1">
    <location>
        <begin position="141"/>
        <end position="222"/>
    </location>
</feature>
<comment type="caution">
    <text evidence="2">The sequence shown here is derived from an EMBL/GenBank/DDBJ whole genome shotgun (WGS) entry which is preliminary data.</text>
</comment>